<evidence type="ECO:0000259" key="8">
    <source>
        <dbReference type="Pfam" id="PF02706"/>
    </source>
</evidence>
<organism evidence="9 10">
    <name type="scientific">Sphingomonas oryzagri</name>
    <dbReference type="NCBI Taxonomy" id="3042314"/>
    <lineage>
        <taxon>Bacteria</taxon>
        <taxon>Pseudomonadati</taxon>
        <taxon>Pseudomonadota</taxon>
        <taxon>Alphaproteobacteria</taxon>
        <taxon>Sphingomonadales</taxon>
        <taxon>Sphingomonadaceae</taxon>
        <taxon>Sphingomonas</taxon>
    </lineage>
</organism>
<evidence type="ECO:0000256" key="7">
    <source>
        <dbReference type="SAM" id="Phobius"/>
    </source>
</evidence>
<dbReference type="Proteomes" id="UP001160625">
    <property type="component" value="Unassembled WGS sequence"/>
</dbReference>
<evidence type="ECO:0000256" key="5">
    <source>
        <dbReference type="ARBA" id="ARBA00023136"/>
    </source>
</evidence>
<accession>A0ABT6N1U0</accession>
<reference evidence="9" key="1">
    <citation type="submission" date="2023-04" db="EMBL/GenBank/DDBJ databases">
        <title>Sphingomonas sp. MAHUQ-71 isolated from rice field.</title>
        <authorList>
            <person name="Huq M.A."/>
        </authorList>
    </citation>
    <scope>NUCLEOTIDE SEQUENCE</scope>
    <source>
        <strain evidence="9">MAHUQ-71</strain>
    </source>
</reference>
<evidence type="ECO:0000256" key="3">
    <source>
        <dbReference type="ARBA" id="ARBA00022692"/>
    </source>
</evidence>
<sequence length="451" mass="48228">MTAALKRRWKQVFAIFLATIALAIAGLALSQRSYTARASLLFDDRGPNPSVEENAAPSDSRSLLGTQADLIKSDAVAHRVIQSAGLATDPVVLAHWNEAKKSGPALQRQLTAELLAHLEVVPERDTNVLAVRFTAPDPKLAARIANAFAAEFVAARLQISTDAAKQYAAWFQARTTEVRTKLERAQTALTQFQSSHGMVSGNSLALEADRLSSLSTQLADAESAAADLRARAGPSVSQSPDVQSSLVVGSLRQQMATAEAKVAELSSTHGRNHPDMVAAQAELDKLRDKLVTETAAASQTVRVASSAASSRQAQLQGLVNSQRAKMLDMTGNQSQLDILQNEVNTAQKAYDGVAQRLDLMRLQSGLPTTNAQQVDRAFPPLLPTSPNIPIVMLFASLLGLAAGIIAALILEWRRPLIRTPEGMVHATGVVVLGNFQFSALKPARVLRLGGY</sequence>
<keyword evidence="3 7" id="KW-0812">Transmembrane</keyword>
<keyword evidence="4 7" id="KW-1133">Transmembrane helix</keyword>
<comment type="caution">
    <text evidence="9">The sequence shown here is derived from an EMBL/GenBank/DDBJ whole genome shotgun (WGS) entry which is preliminary data.</text>
</comment>
<protein>
    <submittedName>
        <fullName evidence="9">Wzz/FepE/Etk N-terminal domain-containing protein</fullName>
    </submittedName>
</protein>
<evidence type="ECO:0000313" key="10">
    <source>
        <dbReference type="Proteomes" id="UP001160625"/>
    </source>
</evidence>
<name>A0ABT6N1U0_9SPHN</name>
<gene>
    <name evidence="9" type="ORF">QGN17_10635</name>
</gene>
<evidence type="ECO:0000256" key="2">
    <source>
        <dbReference type="ARBA" id="ARBA00022475"/>
    </source>
</evidence>
<dbReference type="Pfam" id="PF02706">
    <property type="entry name" value="Wzz"/>
    <property type="match status" value="1"/>
</dbReference>
<keyword evidence="5 7" id="KW-0472">Membrane</keyword>
<evidence type="ECO:0000256" key="6">
    <source>
        <dbReference type="SAM" id="Coils"/>
    </source>
</evidence>
<evidence type="ECO:0000313" key="9">
    <source>
        <dbReference type="EMBL" id="MDH7639187.1"/>
    </source>
</evidence>
<keyword evidence="6" id="KW-0175">Coiled coil</keyword>
<comment type="subcellular location">
    <subcellularLocation>
        <location evidence="1">Cell membrane</location>
        <topology evidence="1">Multi-pass membrane protein</topology>
    </subcellularLocation>
</comment>
<dbReference type="EMBL" id="JARYGZ010000001">
    <property type="protein sequence ID" value="MDH7639187.1"/>
    <property type="molecule type" value="Genomic_DNA"/>
</dbReference>
<proteinExistence type="predicted"/>
<feature type="transmembrane region" description="Helical" evidence="7">
    <location>
        <begin position="388"/>
        <end position="410"/>
    </location>
</feature>
<feature type="domain" description="Polysaccharide chain length determinant N-terminal" evidence="8">
    <location>
        <begin position="3"/>
        <end position="83"/>
    </location>
</feature>
<dbReference type="InterPro" id="IPR050445">
    <property type="entry name" value="Bact_polysacc_biosynth/exp"/>
</dbReference>
<evidence type="ECO:0000256" key="1">
    <source>
        <dbReference type="ARBA" id="ARBA00004651"/>
    </source>
</evidence>
<keyword evidence="10" id="KW-1185">Reference proteome</keyword>
<evidence type="ECO:0000256" key="4">
    <source>
        <dbReference type="ARBA" id="ARBA00022989"/>
    </source>
</evidence>
<feature type="coiled-coil region" evidence="6">
    <location>
        <begin position="211"/>
        <end position="296"/>
    </location>
</feature>
<dbReference type="PANTHER" id="PTHR32309">
    <property type="entry name" value="TYROSINE-PROTEIN KINASE"/>
    <property type="match status" value="1"/>
</dbReference>
<dbReference type="PANTHER" id="PTHR32309:SF13">
    <property type="entry name" value="FERRIC ENTEROBACTIN TRANSPORT PROTEIN FEPE"/>
    <property type="match status" value="1"/>
</dbReference>
<keyword evidence="2" id="KW-1003">Cell membrane</keyword>
<dbReference type="InterPro" id="IPR003856">
    <property type="entry name" value="LPS_length_determ_N"/>
</dbReference>